<feature type="domain" description="Xylanolytic transcriptional activator regulatory" evidence="7">
    <location>
        <begin position="341"/>
        <end position="412"/>
    </location>
</feature>
<feature type="compositionally biased region" description="Polar residues" evidence="6">
    <location>
        <begin position="695"/>
        <end position="704"/>
    </location>
</feature>
<evidence type="ECO:0000259" key="7">
    <source>
        <dbReference type="SMART" id="SM00906"/>
    </source>
</evidence>
<keyword evidence="1" id="KW-0862">Zinc</keyword>
<dbReference type="CDD" id="cd12148">
    <property type="entry name" value="fungal_TF_MHR"/>
    <property type="match status" value="1"/>
</dbReference>
<dbReference type="STRING" id="933388.S8AY18"/>
<dbReference type="PANTHER" id="PTHR47171">
    <property type="entry name" value="FARA-RELATED"/>
    <property type="match status" value="1"/>
</dbReference>
<feature type="compositionally biased region" description="Basic and acidic residues" evidence="6">
    <location>
        <begin position="54"/>
        <end position="64"/>
    </location>
</feature>
<dbReference type="PhylomeDB" id="S8AY18"/>
<dbReference type="GO" id="GO:0003677">
    <property type="term" value="F:DNA binding"/>
    <property type="evidence" value="ECO:0007669"/>
    <property type="project" value="UniProtKB-KW"/>
</dbReference>
<dbReference type="InterPro" id="IPR052073">
    <property type="entry name" value="Amide_Lactam_Regulators"/>
</dbReference>
<evidence type="ECO:0000256" key="5">
    <source>
        <dbReference type="ARBA" id="ARBA00023242"/>
    </source>
</evidence>
<dbReference type="GO" id="GO:0006351">
    <property type="term" value="P:DNA-templated transcription"/>
    <property type="evidence" value="ECO:0007669"/>
    <property type="project" value="InterPro"/>
</dbReference>
<dbReference type="eggNOG" id="ENOG502S1X9">
    <property type="taxonomic scope" value="Eukaryota"/>
</dbReference>
<dbReference type="SMART" id="SM00906">
    <property type="entry name" value="Fungal_trans"/>
    <property type="match status" value="1"/>
</dbReference>
<evidence type="ECO:0000256" key="1">
    <source>
        <dbReference type="ARBA" id="ARBA00022833"/>
    </source>
</evidence>
<keyword evidence="2" id="KW-0805">Transcription regulation</keyword>
<dbReference type="InterPro" id="IPR007219">
    <property type="entry name" value="XnlR_reg_dom"/>
</dbReference>
<reference evidence="8 9" key="1">
    <citation type="journal article" date="2013" name="PLoS ONE">
        <title>Genomic and secretomic analyses reveal unique features of the lignocellulolytic enzyme system of Penicillium decumbens.</title>
        <authorList>
            <person name="Liu G."/>
            <person name="Zhang L."/>
            <person name="Wei X."/>
            <person name="Zou G."/>
            <person name="Qin Y."/>
            <person name="Ma L."/>
            <person name="Li J."/>
            <person name="Zheng H."/>
            <person name="Wang S."/>
            <person name="Wang C."/>
            <person name="Xun L."/>
            <person name="Zhao G.-P."/>
            <person name="Zhou Z."/>
            <person name="Qu Y."/>
        </authorList>
    </citation>
    <scope>NUCLEOTIDE SEQUENCE [LARGE SCALE GENOMIC DNA]</scope>
    <source>
        <strain evidence="9">114-2 / CGMCC 5302</strain>
    </source>
</reference>
<evidence type="ECO:0000313" key="8">
    <source>
        <dbReference type="EMBL" id="EPS31258.1"/>
    </source>
</evidence>
<dbReference type="PANTHER" id="PTHR47171:SF6">
    <property type="entry name" value="SPECIFIC TRANSCRIPTION FACTOR, PUTATIVE (AFU_ORTHOLOGUE AFUA_2G06130)-RELATED"/>
    <property type="match status" value="1"/>
</dbReference>
<feature type="region of interest" description="Disordered" evidence="6">
    <location>
        <begin position="683"/>
        <end position="741"/>
    </location>
</feature>
<dbReference type="Pfam" id="PF04082">
    <property type="entry name" value="Fungal_trans"/>
    <property type="match status" value="1"/>
</dbReference>
<feature type="compositionally biased region" description="Basic and acidic residues" evidence="6">
    <location>
        <begin position="714"/>
        <end position="723"/>
    </location>
</feature>
<dbReference type="GO" id="GO:0008270">
    <property type="term" value="F:zinc ion binding"/>
    <property type="evidence" value="ECO:0007669"/>
    <property type="project" value="InterPro"/>
</dbReference>
<keyword evidence="9" id="KW-1185">Reference proteome</keyword>
<dbReference type="AlphaFoldDB" id="S8AY18"/>
<feature type="compositionally biased region" description="Low complexity" evidence="6">
    <location>
        <begin position="275"/>
        <end position="293"/>
    </location>
</feature>
<dbReference type="OrthoDB" id="10031947at2759"/>
<evidence type="ECO:0000256" key="6">
    <source>
        <dbReference type="SAM" id="MobiDB-lite"/>
    </source>
</evidence>
<evidence type="ECO:0000256" key="3">
    <source>
        <dbReference type="ARBA" id="ARBA00023125"/>
    </source>
</evidence>
<feature type="compositionally biased region" description="Polar residues" evidence="6">
    <location>
        <begin position="76"/>
        <end position="89"/>
    </location>
</feature>
<feature type="region of interest" description="Disordered" evidence="6">
    <location>
        <begin position="1"/>
        <end position="90"/>
    </location>
</feature>
<name>S8AY18_PENO1</name>
<evidence type="ECO:0000256" key="2">
    <source>
        <dbReference type="ARBA" id="ARBA00023015"/>
    </source>
</evidence>
<evidence type="ECO:0000256" key="4">
    <source>
        <dbReference type="ARBA" id="ARBA00023163"/>
    </source>
</evidence>
<proteinExistence type="predicted"/>
<organism evidence="8 9">
    <name type="scientific">Penicillium oxalicum (strain 114-2 / CGMCC 5302)</name>
    <name type="common">Penicillium decumbens</name>
    <dbReference type="NCBI Taxonomy" id="933388"/>
    <lineage>
        <taxon>Eukaryota</taxon>
        <taxon>Fungi</taxon>
        <taxon>Dikarya</taxon>
        <taxon>Ascomycota</taxon>
        <taxon>Pezizomycotina</taxon>
        <taxon>Eurotiomycetes</taxon>
        <taxon>Eurotiomycetidae</taxon>
        <taxon>Eurotiales</taxon>
        <taxon>Aspergillaceae</taxon>
        <taxon>Penicillium</taxon>
    </lineage>
</organism>
<feature type="region of interest" description="Disordered" evidence="6">
    <location>
        <begin position="151"/>
        <end position="177"/>
    </location>
</feature>
<sequence>MVGRYAPVEESGAGSKGVCGLSASKGSEPESEEPSRKRTRVQESNVSNRQAWIRHGEDGHHARDGLMGSRLISDSVPDSPTARRTTSTEPVLGAASAVQTERFVGDLNPEAVIRERLHESSATPLRDRIGLWIHSADRVDAASRSFSSHEKTISNSHYHGQHHHRRRPSEAPDEAFSSAHSIAERRLFQQYESAMQACNRLPWSTVEPLTTLYFAKINPIIPLLDPSTRPAQALDTTVTPAAAANPQRRFSPLLERAICLVAAKDPAVKPHLHLTNPSNTNTTGSRSRSRNPLPSRSFCTEIYHGLVSAMHAGLEPDRYTRIRILALLSLHCEGYEGAEAASLHLCEAIHQAQTVGLHLARPGTSRDPHDALSLLFWGLWTLDKMHACLGGRPIILADRDIGLERPWGHERSKMGNVMDVGMENGMNEGQTGPMRPRTLSSKSNPDHGHLEPFRVWFRISEVLATVIGFYRPSAEVSKPYSLFAAIPPVELTSFLSFFSPPPCVWPRLPHPVVVVKYIILLPQDSILTLRSLFSERNSGLLELYYHSVAILSRRYSPREPLDHTKHSSLRQGLSALRIHSLLLTSESAHDDVHQDTQRDGPLFLPLTRTVSLPALPIIPYALSLALGVSYREMRSSRLITHLDRAKASLAASCALLESLSAEWYAAEAMARLGRKALMQIEMRGDGDQDEDRGSGSLSIGSETLSRPVDGDNLVGERHDDCRFKSPSVGTDSHGTYKTGYPPNVRDALVPAPASASVATITTTAAAAAAATRTATLDEHRFSPVAHRDGDGDEDHQHHLTDIDLLFGEFLDLSLPTNFWDPLFAEGELGLGE</sequence>
<gene>
    <name evidence="8" type="ORF">PDE_06213</name>
</gene>
<keyword evidence="4" id="KW-0804">Transcription</keyword>
<keyword evidence="5" id="KW-0539">Nucleus</keyword>
<evidence type="ECO:0000313" key="9">
    <source>
        <dbReference type="Proteomes" id="UP000019376"/>
    </source>
</evidence>
<feature type="region of interest" description="Disordered" evidence="6">
    <location>
        <begin position="270"/>
        <end position="293"/>
    </location>
</feature>
<keyword evidence="3" id="KW-0238">DNA-binding</keyword>
<protein>
    <recommendedName>
        <fullName evidence="7">Xylanolytic transcriptional activator regulatory domain-containing protein</fullName>
    </recommendedName>
</protein>
<accession>S8AY18</accession>
<dbReference type="EMBL" id="KB644413">
    <property type="protein sequence ID" value="EPS31258.1"/>
    <property type="molecule type" value="Genomic_DNA"/>
</dbReference>
<dbReference type="HOGENOM" id="CLU_015361_0_0_1"/>
<dbReference type="Proteomes" id="UP000019376">
    <property type="component" value="Unassembled WGS sequence"/>
</dbReference>